<dbReference type="HAMAP" id="MF_00296">
    <property type="entry name" value="MetX_acyltransf"/>
    <property type="match status" value="1"/>
</dbReference>
<keyword evidence="6" id="KW-1185">Reference proteome</keyword>
<name>A0A1H5UVM5_9FLAO</name>
<keyword evidence="2" id="KW-0963">Cytoplasm</keyword>
<accession>A0A1H5UVM5</accession>
<feature type="active site" evidence="2 3">
    <location>
        <position position="263"/>
    </location>
</feature>
<dbReference type="GO" id="GO:0009086">
    <property type="term" value="P:methionine biosynthetic process"/>
    <property type="evidence" value="ECO:0007669"/>
    <property type="project" value="UniProtKB-UniRule"/>
</dbReference>
<keyword evidence="2" id="KW-0012">Acyltransferase</keyword>
<dbReference type="EC" id="2.3.1.31" evidence="2"/>
<keyword evidence="2" id="KW-0028">Amino-acid biosynthesis</keyword>
<dbReference type="Pfam" id="PF00561">
    <property type="entry name" value="Abhydrolase_1"/>
    <property type="match status" value="1"/>
</dbReference>
<comment type="similarity">
    <text evidence="2">Belongs to the AB hydrolase superfamily. MetX family.</text>
</comment>
<dbReference type="PANTHER" id="PTHR32268">
    <property type="entry name" value="HOMOSERINE O-ACETYLTRANSFERASE"/>
    <property type="match status" value="1"/>
</dbReference>
<gene>
    <name evidence="2" type="primary">metXA</name>
    <name evidence="5" type="ORF">SAMN05421847_0945</name>
</gene>
<dbReference type="GO" id="GO:0004414">
    <property type="term" value="F:homoserine O-acetyltransferase activity"/>
    <property type="evidence" value="ECO:0007669"/>
    <property type="project" value="UniProtKB-UniRule"/>
</dbReference>
<keyword evidence="2" id="KW-0486">Methionine biosynthesis</keyword>
<comment type="function">
    <text evidence="2">Transfers an acetyl group from acetyl-CoA to L-homoserine, forming acetyl-L-homoserine.</text>
</comment>
<organism evidence="5 6">
    <name type="scientific">Halpernia humi</name>
    <dbReference type="NCBI Taxonomy" id="493375"/>
    <lineage>
        <taxon>Bacteria</taxon>
        <taxon>Pseudomonadati</taxon>
        <taxon>Bacteroidota</taxon>
        <taxon>Flavobacteriia</taxon>
        <taxon>Flavobacteriales</taxon>
        <taxon>Weeksellaceae</taxon>
        <taxon>Chryseobacterium group</taxon>
        <taxon>Halpernia</taxon>
    </lineage>
</organism>
<dbReference type="InterPro" id="IPR000073">
    <property type="entry name" value="AB_hydrolase_1"/>
</dbReference>
<dbReference type="Gene3D" id="3.40.50.1820">
    <property type="entry name" value="alpha/beta hydrolase"/>
    <property type="match status" value="1"/>
</dbReference>
<evidence type="ECO:0000256" key="1">
    <source>
        <dbReference type="ARBA" id="ARBA00022679"/>
    </source>
</evidence>
<keyword evidence="1 2" id="KW-0808">Transferase</keyword>
<feature type="domain" description="AB hydrolase-1" evidence="4">
    <location>
        <begin position="37"/>
        <end position="298"/>
    </location>
</feature>
<feature type="binding site" evidence="2">
    <location>
        <position position="293"/>
    </location>
    <ligand>
        <name>substrate</name>
    </ligand>
</feature>
<comment type="catalytic activity">
    <reaction evidence="2">
        <text>L-homoserine + acetyl-CoA = O-acetyl-L-homoserine + CoA</text>
        <dbReference type="Rhea" id="RHEA:13701"/>
        <dbReference type="ChEBI" id="CHEBI:57287"/>
        <dbReference type="ChEBI" id="CHEBI:57288"/>
        <dbReference type="ChEBI" id="CHEBI:57476"/>
        <dbReference type="ChEBI" id="CHEBI:57716"/>
        <dbReference type="EC" id="2.3.1.31"/>
    </reaction>
</comment>
<evidence type="ECO:0000256" key="3">
    <source>
        <dbReference type="PIRSR" id="PIRSR000443-1"/>
    </source>
</evidence>
<dbReference type="PANTHER" id="PTHR32268:SF11">
    <property type="entry name" value="HOMOSERINE O-ACETYLTRANSFERASE"/>
    <property type="match status" value="1"/>
</dbReference>
<dbReference type="EMBL" id="FNUS01000001">
    <property type="protein sequence ID" value="SEF79212.1"/>
    <property type="molecule type" value="Genomic_DNA"/>
</dbReference>
<dbReference type="GO" id="GO:0009092">
    <property type="term" value="P:homoserine metabolic process"/>
    <property type="evidence" value="ECO:0007669"/>
    <property type="project" value="TreeGrafter"/>
</dbReference>
<feature type="active site" evidence="2 3">
    <location>
        <position position="292"/>
    </location>
</feature>
<evidence type="ECO:0000313" key="6">
    <source>
        <dbReference type="Proteomes" id="UP000236738"/>
    </source>
</evidence>
<comment type="pathway">
    <text evidence="2">Amino-acid biosynthesis; L-methionine biosynthesis via de novo pathway; O-acetyl-L-homoserine from L-homoserine: step 1/1.</text>
</comment>
<comment type="subcellular location">
    <subcellularLocation>
        <location evidence="2">Cytoplasm</location>
    </subcellularLocation>
</comment>
<sequence>MKHFKTEDFVLESGTKISDVNIAYQIFGDFSPSKKIVWVCHALTANSDVEDWWNGLFGKNNLFNSEKYTIICANILGSCYGTSFKSEENLPIISIRDMVEMHQRLADFLEISKIDFLLGGSLGGMQALEWSVTNPDFIKNLFVIATNAKHSPWGIAFNEAQRMALHSGENGIEAARAIALLSYRNYETFNETQKDDEEKLNHFRASSYQNYQGEKLKKRFTNESYWMLSKSMDTQNLGRNRTSIENALSKIKAKTLVIGIESDLLFPVSEQKYLAKNIKNAKFEIIKSLYGHDGFLLETEKISELLKNHFEDLKS</sequence>
<reference evidence="6" key="1">
    <citation type="submission" date="2016-10" db="EMBL/GenBank/DDBJ databases">
        <authorList>
            <person name="Varghese N."/>
            <person name="Submissions S."/>
        </authorList>
    </citation>
    <scope>NUCLEOTIDE SEQUENCE [LARGE SCALE GENOMIC DNA]</scope>
    <source>
        <strain evidence="6">DSM 21580</strain>
    </source>
</reference>
<evidence type="ECO:0000259" key="4">
    <source>
        <dbReference type="Pfam" id="PF00561"/>
    </source>
</evidence>
<feature type="active site" description="Nucleophile" evidence="2 3">
    <location>
        <position position="121"/>
    </location>
</feature>
<comment type="caution">
    <text evidence="2">Lacks conserved residue(s) required for the propagation of feature annotation.</text>
</comment>
<protein>
    <recommendedName>
        <fullName evidence="2">Homoserine O-acetyltransferase</fullName>
        <shortName evidence="2">HAT</shortName>
        <ecNumber evidence="2">2.3.1.31</ecNumber>
    </recommendedName>
    <alternativeName>
        <fullName evidence="2">Homoserine transacetylase</fullName>
        <shortName evidence="2">HTA</shortName>
    </alternativeName>
</protein>
<proteinExistence type="inferred from homology"/>
<dbReference type="GO" id="GO:0005737">
    <property type="term" value="C:cytoplasm"/>
    <property type="evidence" value="ECO:0007669"/>
    <property type="project" value="UniProtKB-SubCell"/>
</dbReference>
<dbReference type="RefSeq" id="WP_233740479.1">
    <property type="nucleotide sequence ID" value="NZ_FNUS01000001.1"/>
</dbReference>
<evidence type="ECO:0000313" key="5">
    <source>
        <dbReference type="EMBL" id="SEF79212.1"/>
    </source>
</evidence>
<feature type="binding site" evidence="2">
    <location>
        <position position="176"/>
    </location>
    <ligand>
        <name>substrate</name>
    </ligand>
</feature>
<dbReference type="UniPathway" id="UPA00051">
    <property type="reaction ID" value="UER00074"/>
</dbReference>
<dbReference type="InterPro" id="IPR029058">
    <property type="entry name" value="AB_hydrolase_fold"/>
</dbReference>
<dbReference type="AlphaFoldDB" id="A0A1H5UVM5"/>
<dbReference type="Proteomes" id="UP000236738">
    <property type="component" value="Unassembled WGS sequence"/>
</dbReference>
<dbReference type="InterPro" id="IPR008220">
    <property type="entry name" value="HAT_MetX-like"/>
</dbReference>
<evidence type="ECO:0000256" key="2">
    <source>
        <dbReference type="HAMAP-Rule" id="MF_00296"/>
    </source>
</evidence>
<dbReference type="SUPFAM" id="SSF53474">
    <property type="entry name" value="alpha/beta-Hydrolases"/>
    <property type="match status" value="1"/>
</dbReference>
<dbReference type="PIRSF" id="PIRSF000443">
    <property type="entry name" value="Homoser_Ac_trans"/>
    <property type="match status" value="1"/>
</dbReference>
<comment type="subunit">
    <text evidence="2">Homodimer.</text>
</comment>